<dbReference type="EMBL" id="CP021425">
    <property type="protein sequence ID" value="ARU57526.1"/>
    <property type="molecule type" value="Genomic_DNA"/>
</dbReference>
<name>A0A1Y0ICM1_9GAMM</name>
<accession>A0A1Y0ICM1</accession>
<dbReference type="RefSeq" id="WP_087462416.1">
    <property type="nucleotide sequence ID" value="NZ_CP021425.1"/>
</dbReference>
<evidence type="ECO:0000313" key="2">
    <source>
        <dbReference type="Proteomes" id="UP000196027"/>
    </source>
</evidence>
<reference evidence="1 2" key="1">
    <citation type="submission" date="2017-05" db="EMBL/GenBank/DDBJ databases">
        <title>Genomic insights into alkan degradation activity of Oleiphilus messinensis.</title>
        <authorList>
            <person name="Kozyavkin S.A."/>
            <person name="Slesarev A.I."/>
            <person name="Golyshin P.N."/>
            <person name="Korzhenkov A."/>
            <person name="Golyshina O.N."/>
            <person name="Toshchakov S.V."/>
        </authorList>
    </citation>
    <scope>NUCLEOTIDE SEQUENCE [LARGE SCALE GENOMIC DNA]</scope>
    <source>
        <strain evidence="1 2">ME102</strain>
    </source>
</reference>
<protein>
    <recommendedName>
        <fullName evidence="3">Lipoprotein</fullName>
    </recommendedName>
</protein>
<evidence type="ECO:0000313" key="1">
    <source>
        <dbReference type="EMBL" id="ARU57526.1"/>
    </source>
</evidence>
<organism evidence="1 2">
    <name type="scientific">Oleiphilus messinensis</name>
    <dbReference type="NCBI Taxonomy" id="141451"/>
    <lineage>
        <taxon>Bacteria</taxon>
        <taxon>Pseudomonadati</taxon>
        <taxon>Pseudomonadota</taxon>
        <taxon>Gammaproteobacteria</taxon>
        <taxon>Oceanospirillales</taxon>
        <taxon>Oleiphilaceae</taxon>
        <taxon>Oleiphilus</taxon>
    </lineage>
</organism>
<keyword evidence="2" id="KW-1185">Reference proteome</keyword>
<dbReference type="Proteomes" id="UP000196027">
    <property type="component" value="Chromosome"/>
</dbReference>
<gene>
    <name evidence="1" type="ORF">OLMES_3491</name>
</gene>
<evidence type="ECO:0008006" key="3">
    <source>
        <dbReference type="Google" id="ProtNLM"/>
    </source>
</evidence>
<dbReference type="KEGG" id="ome:OLMES_3491"/>
<dbReference type="PROSITE" id="PS51257">
    <property type="entry name" value="PROKAR_LIPOPROTEIN"/>
    <property type="match status" value="1"/>
</dbReference>
<sequence>MKKTRDTGRNLSIALLAAGCSVGLTEPVYADLQAIDDDSLRQFTGQAAIAFDVVETATGTDFTRFTLGVSADIQTNVDAVVLGEYDLMEGAPGADLQASNVSLGHISRDSNKIQIDGNTYAENEIVPFSGVDPYFEIAQDGGELVGFRMGFNQARGTVSGDFDSFSGNIGIKLDDGSGELKDAQLLTNAGLANSSRATHIGLEGETTDCMSENNCTAISNIQTFEVGVDNGDGTVGFTSDYFFSYQKQALDWQSPSGSIVATDVGVHVNIPTAMTINLSELAAGVPRVRTEFIDRSLGLF</sequence>
<dbReference type="OrthoDB" id="6358750at2"/>
<dbReference type="AlphaFoldDB" id="A0A1Y0ICM1"/>
<proteinExistence type="predicted"/>